<organism evidence="6 7">
    <name type="scientific">Ceratopteris richardii</name>
    <name type="common">Triangle waterfern</name>
    <dbReference type="NCBI Taxonomy" id="49495"/>
    <lineage>
        <taxon>Eukaryota</taxon>
        <taxon>Viridiplantae</taxon>
        <taxon>Streptophyta</taxon>
        <taxon>Embryophyta</taxon>
        <taxon>Tracheophyta</taxon>
        <taxon>Polypodiopsida</taxon>
        <taxon>Polypodiidae</taxon>
        <taxon>Polypodiales</taxon>
        <taxon>Pteridineae</taxon>
        <taxon>Pteridaceae</taxon>
        <taxon>Parkerioideae</taxon>
        <taxon>Ceratopteris</taxon>
    </lineage>
</organism>
<dbReference type="Proteomes" id="UP000825935">
    <property type="component" value="Chromosome 18"/>
</dbReference>
<evidence type="ECO:0000313" key="7">
    <source>
        <dbReference type="Proteomes" id="UP000825935"/>
    </source>
</evidence>
<accession>A0A8T2ST95</accession>
<evidence type="ECO:0008006" key="8">
    <source>
        <dbReference type="Google" id="ProtNLM"/>
    </source>
</evidence>
<dbReference type="GO" id="GO:0016757">
    <property type="term" value="F:glycosyltransferase activity"/>
    <property type="evidence" value="ECO:0007669"/>
    <property type="project" value="UniProtKB-KW"/>
</dbReference>
<comment type="subcellular location">
    <subcellularLocation>
        <location evidence="1">Membrane</location>
        <topology evidence="1">Single-pass type II membrane protein</topology>
    </subcellularLocation>
</comment>
<evidence type="ECO:0000256" key="4">
    <source>
        <dbReference type="ARBA" id="ARBA00023136"/>
    </source>
</evidence>
<dbReference type="InterPro" id="IPR044174">
    <property type="entry name" value="BC10-like"/>
</dbReference>
<evidence type="ECO:0000256" key="3">
    <source>
        <dbReference type="ARBA" id="ARBA00022679"/>
    </source>
</evidence>
<evidence type="ECO:0000256" key="2">
    <source>
        <dbReference type="ARBA" id="ARBA00022676"/>
    </source>
</evidence>
<dbReference type="EMBL" id="CM035423">
    <property type="protein sequence ID" value="KAH7365858.1"/>
    <property type="molecule type" value="Genomic_DNA"/>
</dbReference>
<dbReference type="AlphaFoldDB" id="A0A8T2ST95"/>
<name>A0A8T2ST95_CERRI</name>
<dbReference type="OrthoDB" id="191334at2759"/>
<protein>
    <recommendedName>
        <fullName evidence="8">Glycosyltransferase</fullName>
    </recommendedName>
</protein>
<keyword evidence="7" id="KW-1185">Reference proteome</keyword>
<keyword evidence="2" id="KW-0328">Glycosyltransferase</keyword>
<dbReference type="GO" id="GO:0016020">
    <property type="term" value="C:membrane"/>
    <property type="evidence" value="ECO:0007669"/>
    <property type="project" value="UniProtKB-SubCell"/>
</dbReference>
<keyword evidence="3" id="KW-0808">Transferase</keyword>
<gene>
    <name evidence="6" type="ORF">KP509_18G049600</name>
</gene>
<dbReference type="PANTHER" id="PTHR31042">
    <property type="entry name" value="CORE-2/I-BRANCHING BETA-1,6-N-ACETYLGLUCOSAMINYLTRANSFERASE FAMILY PROTEIN-RELATED"/>
    <property type="match status" value="1"/>
</dbReference>
<reference evidence="6" key="1">
    <citation type="submission" date="2021-08" db="EMBL/GenBank/DDBJ databases">
        <title>WGS assembly of Ceratopteris richardii.</title>
        <authorList>
            <person name="Marchant D.B."/>
            <person name="Chen G."/>
            <person name="Jenkins J."/>
            <person name="Shu S."/>
            <person name="Leebens-Mack J."/>
            <person name="Grimwood J."/>
            <person name="Schmutz J."/>
            <person name="Soltis P."/>
            <person name="Soltis D."/>
            <person name="Chen Z.-H."/>
        </authorList>
    </citation>
    <scope>NUCLEOTIDE SEQUENCE</scope>
    <source>
        <strain evidence="6">Whitten #5841</strain>
        <tissue evidence="6">Leaf</tissue>
    </source>
</reference>
<dbReference type="InterPro" id="IPR003406">
    <property type="entry name" value="Glyco_trans_14"/>
</dbReference>
<evidence type="ECO:0000256" key="1">
    <source>
        <dbReference type="ARBA" id="ARBA00004606"/>
    </source>
</evidence>
<keyword evidence="4" id="KW-0472">Membrane</keyword>
<comment type="caution">
    <text evidence="6">The sequence shown here is derived from an EMBL/GenBank/DDBJ whole genome shotgun (WGS) entry which is preliminary data.</text>
</comment>
<dbReference type="OMA" id="RKFRAPC"/>
<proteinExistence type="predicted"/>
<keyword evidence="5" id="KW-0325">Glycoprotein</keyword>
<evidence type="ECO:0000256" key="5">
    <source>
        <dbReference type="ARBA" id="ARBA00023180"/>
    </source>
</evidence>
<sequence length="422" mass="48113">MARRTSLIIWSICLLCSISLFAVAFFSLLQCPATSMARLASAFISKEQMLSSELAKLYNEVDARGSKLFHEWSDEELFQRAVDMERKQMYIMEKHESRSRTRSKLALGFSLESELPSFSASPSPEASQASACKKGDGKVFRGRGMGKPKVAFMFLTRGQLPLLPLWNRFFYGYEDLYNIYVHLDPFRVGVFQHSNSGVFWGRLIPPGLTERGSPSLAAAMRRLLANALLDDPLNQYFAVFSESCIPLVSFPTVYDRVIASYRSFIEILKDEPTLEGRYASRGGESAMLPEVPFSAYRVGSQFFILTRNHALLVVSDSRIWNKFSTPCLDIHSCYIEEHYFPTLIDMEDGVCATRFTLTNVDWDVQSDIGHPRTYQEQEITQELIFSLRRNGTFLFARKFAGNCLEPLMRLSPILLEEEIIKF</sequence>
<dbReference type="Pfam" id="PF02485">
    <property type="entry name" value="Branch"/>
    <property type="match status" value="1"/>
</dbReference>
<evidence type="ECO:0000313" key="6">
    <source>
        <dbReference type="EMBL" id="KAH7365858.1"/>
    </source>
</evidence>
<dbReference type="PANTHER" id="PTHR31042:SF140">
    <property type="entry name" value="CORE-2_I-BRANCHING BETA-1,6-N-ACETYLGLUCOSAMINYLTRANSFERASE FAMILY PROTEIN"/>
    <property type="match status" value="1"/>
</dbReference>